<dbReference type="RefSeq" id="WP_185089350.1">
    <property type="nucleotide sequence ID" value="NZ_JACHJB010000004.1"/>
</dbReference>
<evidence type="ECO:0000256" key="5">
    <source>
        <dbReference type="ARBA" id="ARBA00013882"/>
    </source>
</evidence>
<keyword evidence="18" id="KW-1185">Reference proteome</keyword>
<evidence type="ECO:0000256" key="3">
    <source>
        <dbReference type="ARBA" id="ARBA00011245"/>
    </source>
</evidence>
<dbReference type="Gene3D" id="3.90.1200.10">
    <property type="match status" value="1"/>
</dbReference>
<evidence type="ECO:0000256" key="7">
    <source>
        <dbReference type="ARBA" id="ARBA00022679"/>
    </source>
</evidence>
<dbReference type="EMBL" id="JACHJB010000004">
    <property type="protein sequence ID" value="MBB6351625.1"/>
    <property type="molecule type" value="Genomic_DNA"/>
</dbReference>
<feature type="domain" description="Maltokinase N-terminal cap" evidence="16">
    <location>
        <begin position="9"/>
        <end position="101"/>
    </location>
</feature>
<keyword evidence="7 17" id="KW-0808">Transferase</keyword>
<keyword evidence="6" id="KW-0321">Glycogen metabolism</keyword>
<reference evidence="17 18" key="1">
    <citation type="submission" date="2020-08" db="EMBL/GenBank/DDBJ databases">
        <title>Sequencing the genomes of 1000 actinobacteria strains.</title>
        <authorList>
            <person name="Klenk H.-P."/>
        </authorList>
    </citation>
    <scope>NUCLEOTIDE SEQUENCE [LARGE SCALE GENOMIC DNA]</scope>
    <source>
        <strain evidence="17 18">DSM 45913</strain>
    </source>
</reference>
<dbReference type="SUPFAM" id="SSF56112">
    <property type="entry name" value="Protein kinase-like (PK-like)"/>
    <property type="match status" value="1"/>
</dbReference>
<evidence type="ECO:0000256" key="1">
    <source>
        <dbReference type="ARBA" id="ARBA00004964"/>
    </source>
</evidence>
<evidence type="ECO:0000259" key="16">
    <source>
        <dbReference type="Pfam" id="PF18085"/>
    </source>
</evidence>
<dbReference type="GO" id="GO:0005978">
    <property type="term" value="P:glycogen biosynthetic process"/>
    <property type="evidence" value="ECO:0007669"/>
    <property type="project" value="UniProtKB-UniPathway"/>
</dbReference>
<feature type="domain" description="Aminoglycoside phosphotransferase" evidence="15">
    <location>
        <begin position="142"/>
        <end position="374"/>
    </location>
</feature>
<gene>
    <name evidence="17" type="ORF">FHU36_008208</name>
</gene>
<evidence type="ECO:0000256" key="6">
    <source>
        <dbReference type="ARBA" id="ARBA00022600"/>
    </source>
</evidence>
<evidence type="ECO:0000256" key="2">
    <source>
        <dbReference type="ARBA" id="ARBA00006219"/>
    </source>
</evidence>
<evidence type="ECO:0000256" key="8">
    <source>
        <dbReference type="ARBA" id="ARBA00022741"/>
    </source>
</evidence>
<dbReference type="Proteomes" id="UP000583800">
    <property type="component" value="Unassembled WGS sequence"/>
</dbReference>
<dbReference type="InterPro" id="IPR040999">
    <property type="entry name" value="Mak_N_cap"/>
</dbReference>
<dbReference type="AlphaFoldDB" id="A0A7X0CAJ7"/>
<dbReference type="Pfam" id="PF01636">
    <property type="entry name" value="APH"/>
    <property type="match status" value="1"/>
</dbReference>
<evidence type="ECO:0000256" key="10">
    <source>
        <dbReference type="ARBA" id="ARBA00022840"/>
    </source>
</evidence>
<evidence type="ECO:0000256" key="14">
    <source>
        <dbReference type="ARBA" id="ARBA00049067"/>
    </source>
</evidence>
<keyword evidence="11" id="KW-0320">Glycogen biosynthesis</keyword>
<keyword evidence="8" id="KW-0547">Nucleotide-binding</keyword>
<evidence type="ECO:0000259" key="15">
    <source>
        <dbReference type="Pfam" id="PF01636"/>
    </source>
</evidence>
<dbReference type="EC" id="2.7.1.175" evidence="4"/>
<protein>
    <recommendedName>
        <fullName evidence="5">Maltokinase</fullName>
        <ecNumber evidence="4">2.7.1.175</ecNumber>
    </recommendedName>
    <alternativeName>
        <fullName evidence="13">Maltose-1-phosphate synthase</fullName>
    </alternativeName>
</protein>
<keyword evidence="12" id="KW-0119">Carbohydrate metabolism</keyword>
<evidence type="ECO:0000256" key="11">
    <source>
        <dbReference type="ARBA" id="ARBA00023056"/>
    </source>
</evidence>
<keyword evidence="9 17" id="KW-0418">Kinase</keyword>
<dbReference type="GO" id="GO:0016301">
    <property type="term" value="F:kinase activity"/>
    <property type="evidence" value="ECO:0007669"/>
    <property type="project" value="UniProtKB-KW"/>
</dbReference>
<evidence type="ECO:0000256" key="12">
    <source>
        <dbReference type="ARBA" id="ARBA00023277"/>
    </source>
</evidence>
<evidence type="ECO:0000313" key="18">
    <source>
        <dbReference type="Proteomes" id="UP000583800"/>
    </source>
</evidence>
<evidence type="ECO:0000313" key="17">
    <source>
        <dbReference type="EMBL" id="MBB6351625.1"/>
    </source>
</evidence>
<comment type="catalytic activity">
    <reaction evidence="14">
        <text>D-maltose + ATP = alpha-maltose 1-phosphate + ADP + H(+)</text>
        <dbReference type="Rhea" id="RHEA:31915"/>
        <dbReference type="ChEBI" id="CHEBI:15378"/>
        <dbReference type="ChEBI" id="CHEBI:17306"/>
        <dbReference type="ChEBI" id="CHEBI:30616"/>
        <dbReference type="ChEBI" id="CHEBI:63576"/>
        <dbReference type="ChEBI" id="CHEBI:456216"/>
        <dbReference type="EC" id="2.7.1.175"/>
    </reaction>
</comment>
<dbReference type="UniPathway" id="UPA00164"/>
<proteinExistence type="inferred from homology"/>
<comment type="caution">
    <text evidence="17">The sequence shown here is derived from an EMBL/GenBank/DDBJ whole genome shotgun (WGS) entry which is preliminary data.</text>
</comment>
<comment type="pathway">
    <text evidence="1">Glycan biosynthesis; glycogen biosynthesis.</text>
</comment>
<accession>A0A7X0CAJ7</accession>
<dbReference type="InterPro" id="IPR002575">
    <property type="entry name" value="Aminoglycoside_PTrfase"/>
</dbReference>
<comment type="subunit">
    <text evidence="3">Monomer.</text>
</comment>
<dbReference type="InterPro" id="IPR011009">
    <property type="entry name" value="Kinase-like_dom_sf"/>
</dbReference>
<organism evidence="17 18">
    <name type="scientific">Nonomuraea muscovyensis</name>
    <dbReference type="NCBI Taxonomy" id="1124761"/>
    <lineage>
        <taxon>Bacteria</taxon>
        <taxon>Bacillati</taxon>
        <taxon>Actinomycetota</taxon>
        <taxon>Actinomycetes</taxon>
        <taxon>Streptosporangiales</taxon>
        <taxon>Streptosporangiaceae</taxon>
        <taxon>Nonomuraea</taxon>
    </lineage>
</organism>
<name>A0A7X0CAJ7_9ACTN</name>
<evidence type="ECO:0000256" key="13">
    <source>
        <dbReference type="ARBA" id="ARBA00031251"/>
    </source>
</evidence>
<evidence type="ECO:0000256" key="4">
    <source>
        <dbReference type="ARBA" id="ARBA00011962"/>
    </source>
</evidence>
<sequence length="457" mass="50055">MLDELLAAWIARQRWFGGKGRPIDALSIESDVTINSGDPGLRHLVVSVRQGGSGDRYQILLGMRGELPDGLKHALIGPHGPYAFDGGPSREEWYVYDAVHDTELTGRLLDCMAEDCGWGEVRFRHLPGVSIDTSLRSLVLGAEQSNTSLVFGEAYICKLFRRLIPGVNPELEIVTALAERGAPHIAQPYGWMETDLDGIPTTLAIMQEFLANSTDGWDLALTSVRDFYNQMPGIAAADAGGDFAAESHRLGAATARVHQELAAAFPTGVVELHEVKRMAEGFRRKLDGAVAEVPELREHVGALEAAYHRVEELAGEVPVQRVHGDYHLGQVMRTTNDWVVLDFEGEPGQPLAERRALSSPLRDVAGMLRSFDYAARHLLADHPDAATLEGRAEEWSARNRAAFLDGYVDGGGTITAGDAALLRAFELSKAVYEVVYEARNRPTWIGIPLAAFRRDDL</sequence>
<comment type="similarity">
    <text evidence="2">Belongs to the aminoglycoside phosphotransferase family.</text>
</comment>
<keyword evidence="10" id="KW-0067">ATP-binding</keyword>
<evidence type="ECO:0000256" key="9">
    <source>
        <dbReference type="ARBA" id="ARBA00022777"/>
    </source>
</evidence>
<dbReference type="Pfam" id="PF18085">
    <property type="entry name" value="Mak_N_cap"/>
    <property type="match status" value="1"/>
</dbReference>
<dbReference type="GO" id="GO:0005524">
    <property type="term" value="F:ATP binding"/>
    <property type="evidence" value="ECO:0007669"/>
    <property type="project" value="UniProtKB-KW"/>
</dbReference>